<feature type="compositionally biased region" description="Basic and acidic residues" evidence="6">
    <location>
        <begin position="528"/>
        <end position="539"/>
    </location>
</feature>
<feature type="transmembrane region" description="Helical" evidence="7">
    <location>
        <begin position="332"/>
        <end position="351"/>
    </location>
</feature>
<feature type="compositionally biased region" description="Basic and acidic residues" evidence="6">
    <location>
        <begin position="472"/>
        <end position="482"/>
    </location>
</feature>
<feature type="transmembrane region" description="Helical" evidence="7">
    <location>
        <begin position="103"/>
        <end position="123"/>
    </location>
</feature>
<evidence type="ECO:0000256" key="5">
    <source>
        <dbReference type="ARBA" id="ARBA00023136"/>
    </source>
</evidence>
<protein>
    <recommendedName>
        <fullName evidence="10">Major facilitator superfamily (MFS) profile domain-containing protein</fullName>
    </recommendedName>
</protein>
<dbReference type="EMBL" id="LK391709">
    <property type="protein sequence ID" value="CDR97060.1"/>
    <property type="molecule type" value="Genomic_DNA"/>
</dbReference>
<feature type="transmembrane region" description="Helical" evidence="7">
    <location>
        <begin position="268"/>
        <end position="291"/>
    </location>
</feature>
<proteinExistence type="predicted"/>
<dbReference type="AlphaFoldDB" id="A0A061DEC9"/>
<reference evidence="9" key="1">
    <citation type="journal article" date="2014" name="Nucleic Acids Res.">
        <title>The evolutionary dynamics of variant antigen genes in Babesia reveal a history of genomic innovation underlying host-parasite interaction.</title>
        <authorList>
            <person name="Jackson A.P."/>
            <person name="Otto T.D."/>
            <person name="Darby A."/>
            <person name="Ramaprasad A."/>
            <person name="Xia D."/>
            <person name="Echaide I.E."/>
            <person name="Farber M."/>
            <person name="Gahlot S."/>
            <person name="Gamble J."/>
            <person name="Gupta D."/>
            <person name="Gupta Y."/>
            <person name="Jackson L."/>
            <person name="Malandrin L."/>
            <person name="Malas T.B."/>
            <person name="Moussa E."/>
            <person name="Nair M."/>
            <person name="Reid A.J."/>
            <person name="Sanders M."/>
            <person name="Sharma J."/>
            <person name="Tracey A."/>
            <person name="Quail M.A."/>
            <person name="Weir W."/>
            <person name="Wastling J.M."/>
            <person name="Hall N."/>
            <person name="Willadsen P."/>
            <person name="Lingelbach K."/>
            <person name="Shiels B."/>
            <person name="Tait A."/>
            <person name="Berriman M."/>
            <person name="Allred D.R."/>
            <person name="Pain A."/>
        </authorList>
    </citation>
    <scope>NUCLEOTIDE SEQUENCE [LARGE SCALE GENOMIC DNA]</scope>
    <source>
        <strain evidence="9">Bond</strain>
    </source>
</reference>
<sequence>MVGGGDSELGGVGESSRNAPDGKDGDTKADRIKADYGTFGQVLYHVVSFTEGYEQQVLYLCMRIFESTMRFTKSQLTMLMTVSIMSRLCFSLVWGLLADAFETNLVMSAGLLFMGIASILLSATSRFSSQKIISDEDDEQSGNSSTFTRIHALNCIGRMLCAAITTEAAQNILLGFIGWRVSYIVLGYLWISVGIAIVFAMHTDSVLTTPYGSMDKFINQISGAFKAVFTNWSAFLCIFTMLIAEAPMCTLPYIITYLEYLGVSDMKVGIAILVTTIGGAAGTAAGGIVIEKITGMHKKYGELIAGIVVMGVRLIVCVLFFVSPAPDGRLMWYHYIEFAVLGATLVTVGGVDRPIMRKVIEDKYQASASAIIQCISGISISVSFVEIFAYVSEKLHGYSPSTQAIDDMDAALKDNNTEALRKSTMYMIVIGSLLNIACYGALFATYKEDKEKVEKANVEVWVERKVRQEKREALKKTKKQEEAVEGSDDLSGYTEASERAKLEVEIPAPPPEVDRMEQVEQTQLQGDRGPEMTEEERKNYLKIAQPSWLEETSSRYSVR</sequence>
<evidence type="ECO:0000256" key="2">
    <source>
        <dbReference type="ARBA" id="ARBA00022448"/>
    </source>
</evidence>
<feature type="transmembrane region" description="Helical" evidence="7">
    <location>
        <begin position="425"/>
        <end position="446"/>
    </location>
</feature>
<gene>
    <name evidence="8" type="ORF">BBBOND_0309630</name>
</gene>
<dbReference type="CDD" id="cd06174">
    <property type="entry name" value="MFS"/>
    <property type="match status" value="1"/>
</dbReference>
<comment type="subcellular location">
    <subcellularLocation>
        <location evidence="1">Membrane</location>
        <topology evidence="1">Multi-pass membrane protein</topology>
    </subcellularLocation>
</comment>
<dbReference type="PANTHER" id="PTHR42718:SF9">
    <property type="entry name" value="MAJOR FACILITATOR SUPERFAMILY MULTIDRUG TRANSPORTER MFSC"/>
    <property type="match status" value="1"/>
</dbReference>
<dbReference type="PANTHER" id="PTHR42718">
    <property type="entry name" value="MAJOR FACILITATOR SUPERFAMILY MULTIDRUG TRANSPORTER MFSC"/>
    <property type="match status" value="1"/>
</dbReference>
<evidence type="ECO:0008006" key="10">
    <source>
        <dbReference type="Google" id="ProtNLM"/>
    </source>
</evidence>
<keyword evidence="4 7" id="KW-1133">Transmembrane helix</keyword>
<evidence type="ECO:0000256" key="4">
    <source>
        <dbReference type="ARBA" id="ARBA00022989"/>
    </source>
</evidence>
<keyword evidence="5 7" id="KW-0472">Membrane</keyword>
<dbReference type="Proteomes" id="UP000033188">
    <property type="component" value="Chromosome 3"/>
</dbReference>
<feature type="transmembrane region" description="Helical" evidence="7">
    <location>
        <begin position="303"/>
        <end position="326"/>
    </location>
</feature>
<keyword evidence="9" id="KW-1185">Reference proteome</keyword>
<feature type="compositionally biased region" description="Gly residues" evidence="6">
    <location>
        <begin position="1"/>
        <end position="13"/>
    </location>
</feature>
<accession>A0A061DEC9</accession>
<dbReference type="RefSeq" id="XP_012769246.1">
    <property type="nucleotide sequence ID" value="XM_012913792.1"/>
</dbReference>
<keyword evidence="3 7" id="KW-0812">Transmembrane</keyword>
<feature type="region of interest" description="Disordered" evidence="6">
    <location>
        <begin position="472"/>
        <end position="544"/>
    </location>
</feature>
<dbReference type="SUPFAM" id="SSF103473">
    <property type="entry name" value="MFS general substrate transporter"/>
    <property type="match status" value="1"/>
</dbReference>
<organism evidence="8 9">
    <name type="scientific">Babesia bigemina</name>
    <dbReference type="NCBI Taxonomy" id="5866"/>
    <lineage>
        <taxon>Eukaryota</taxon>
        <taxon>Sar</taxon>
        <taxon>Alveolata</taxon>
        <taxon>Apicomplexa</taxon>
        <taxon>Aconoidasida</taxon>
        <taxon>Piroplasmida</taxon>
        <taxon>Babesiidae</taxon>
        <taxon>Babesia</taxon>
    </lineage>
</organism>
<dbReference type="VEuPathDB" id="PiroplasmaDB:BBBOND_0309630"/>
<name>A0A061DEC9_BABBI</name>
<dbReference type="Gene3D" id="1.20.1250.20">
    <property type="entry name" value="MFS general substrate transporter like domains"/>
    <property type="match status" value="2"/>
</dbReference>
<evidence type="ECO:0000313" key="8">
    <source>
        <dbReference type="EMBL" id="CDR97060.1"/>
    </source>
</evidence>
<evidence type="ECO:0000256" key="3">
    <source>
        <dbReference type="ARBA" id="ARBA00022692"/>
    </source>
</evidence>
<feature type="transmembrane region" description="Helical" evidence="7">
    <location>
        <begin position="185"/>
        <end position="207"/>
    </location>
</feature>
<feature type="transmembrane region" description="Helical" evidence="7">
    <location>
        <begin position="371"/>
        <end position="391"/>
    </location>
</feature>
<evidence type="ECO:0000256" key="6">
    <source>
        <dbReference type="SAM" id="MobiDB-lite"/>
    </source>
</evidence>
<feature type="transmembrane region" description="Helical" evidence="7">
    <location>
        <begin position="76"/>
        <end position="97"/>
    </location>
</feature>
<evidence type="ECO:0000256" key="7">
    <source>
        <dbReference type="SAM" id="Phobius"/>
    </source>
</evidence>
<dbReference type="GeneID" id="24565601"/>
<evidence type="ECO:0000313" key="9">
    <source>
        <dbReference type="Proteomes" id="UP000033188"/>
    </source>
</evidence>
<dbReference type="KEGG" id="bbig:BBBOND_0309630"/>
<dbReference type="GO" id="GO:0016020">
    <property type="term" value="C:membrane"/>
    <property type="evidence" value="ECO:0007669"/>
    <property type="project" value="UniProtKB-SubCell"/>
</dbReference>
<feature type="transmembrane region" description="Helical" evidence="7">
    <location>
        <begin position="228"/>
        <end position="248"/>
    </location>
</feature>
<evidence type="ECO:0000256" key="1">
    <source>
        <dbReference type="ARBA" id="ARBA00004141"/>
    </source>
</evidence>
<feature type="region of interest" description="Disordered" evidence="6">
    <location>
        <begin position="1"/>
        <end position="27"/>
    </location>
</feature>
<dbReference type="OrthoDB" id="440755at2759"/>
<keyword evidence="2" id="KW-0813">Transport</keyword>
<dbReference type="InterPro" id="IPR036259">
    <property type="entry name" value="MFS_trans_sf"/>
</dbReference>